<proteinExistence type="predicted"/>
<name>A0A9N9S5U6_9DIPT</name>
<dbReference type="Proteomes" id="UP001153620">
    <property type="component" value="Chromosome 3"/>
</dbReference>
<keyword evidence="2" id="KW-1185">Reference proteome</keyword>
<dbReference type="OrthoDB" id="7726451at2759"/>
<gene>
    <name evidence="1" type="ORF">CHIRRI_LOCUS12342</name>
</gene>
<dbReference type="EMBL" id="OU895879">
    <property type="protein sequence ID" value="CAG9809521.1"/>
    <property type="molecule type" value="Genomic_DNA"/>
</dbReference>
<evidence type="ECO:0000313" key="2">
    <source>
        <dbReference type="Proteomes" id="UP001153620"/>
    </source>
</evidence>
<sequence length="187" mass="22283">MNNSSVYKRDFRDPRQNENLWNFLFNQKSFNAHSVNNFQEISINRQLKPINDSRPIESKCCEQDKNVENIKSMTVITSRCQDDKNLCRAKSMTWEKFDRPKDNCNTKQKRRCNDGYKISDFPTVIDRFVPRDHIPRDAKLSTEYRDNFNRIGKIIIKYKIHEHSKCGKDGSKCEHPLMVLARKKKFF</sequence>
<accession>A0A9N9S5U6</accession>
<organism evidence="1 2">
    <name type="scientific">Chironomus riparius</name>
    <dbReference type="NCBI Taxonomy" id="315576"/>
    <lineage>
        <taxon>Eukaryota</taxon>
        <taxon>Metazoa</taxon>
        <taxon>Ecdysozoa</taxon>
        <taxon>Arthropoda</taxon>
        <taxon>Hexapoda</taxon>
        <taxon>Insecta</taxon>
        <taxon>Pterygota</taxon>
        <taxon>Neoptera</taxon>
        <taxon>Endopterygota</taxon>
        <taxon>Diptera</taxon>
        <taxon>Nematocera</taxon>
        <taxon>Chironomoidea</taxon>
        <taxon>Chironomidae</taxon>
        <taxon>Chironominae</taxon>
        <taxon>Chironomus</taxon>
    </lineage>
</organism>
<protein>
    <submittedName>
        <fullName evidence="1">Uncharacterized protein</fullName>
    </submittedName>
</protein>
<reference evidence="1" key="2">
    <citation type="submission" date="2022-10" db="EMBL/GenBank/DDBJ databases">
        <authorList>
            <consortium name="ENA_rothamsted_submissions"/>
            <consortium name="culmorum"/>
            <person name="King R."/>
        </authorList>
    </citation>
    <scope>NUCLEOTIDE SEQUENCE</scope>
</reference>
<evidence type="ECO:0000313" key="1">
    <source>
        <dbReference type="EMBL" id="CAG9809521.1"/>
    </source>
</evidence>
<reference evidence="1" key="1">
    <citation type="submission" date="2022-01" db="EMBL/GenBank/DDBJ databases">
        <authorList>
            <person name="King R."/>
        </authorList>
    </citation>
    <scope>NUCLEOTIDE SEQUENCE</scope>
</reference>
<dbReference type="AlphaFoldDB" id="A0A9N9S5U6"/>